<dbReference type="InterPro" id="IPR008969">
    <property type="entry name" value="CarboxyPept-like_regulatory"/>
</dbReference>
<dbReference type="SUPFAM" id="SSF49464">
    <property type="entry name" value="Carboxypeptidase regulatory domain-like"/>
    <property type="match status" value="1"/>
</dbReference>
<evidence type="ECO:0000313" key="1">
    <source>
        <dbReference type="EMBL" id="GAA4355779.1"/>
    </source>
</evidence>
<evidence type="ECO:0008006" key="3">
    <source>
        <dbReference type="Google" id="ProtNLM"/>
    </source>
</evidence>
<keyword evidence="2" id="KW-1185">Reference proteome</keyword>
<protein>
    <recommendedName>
        <fullName evidence="3">Carboxypeptidase-like regulatory domain-containing protein</fullName>
    </recommendedName>
</protein>
<dbReference type="Proteomes" id="UP001501153">
    <property type="component" value="Unassembled WGS sequence"/>
</dbReference>
<reference evidence="2" key="1">
    <citation type="journal article" date="2019" name="Int. J. Syst. Evol. Microbiol.">
        <title>The Global Catalogue of Microorganisms (GCM) 10K type strain sequencing project: providing services to taxonomists for standard genome sequencing and annotation.</title>
        <authorList>
            <consortium name="The Broad Institute Genomics Platform"/>
            <consortium name="The Broad Institute Genome Sequencing Center for Infectious Disease"/>
            <person name="Wu L."/>
            <person name="Ma J."/>
        </authorList>
    </citation>
    <scope>NUCLEOTIDE SEQUENCE [LARGE SCALE GENOMIC DNA]</scope>
    <source>
        <strain evidence="2">JCM 17923</strain>
    </source>
</reference>
<accession>A0ABP8IC21</accession>
<name>A0ABP8IC21_9BACT</name>
<comment type="caution">
    <text evidence="1">The sequence shown here is derived from an EMBL/GenBank/DDBJ whole genome shotgun (WGS) entry which is preliminary data.</text>
</comment>
<gene>
    <name evidence="1" type="ORF">GCM10023185_18950</name>
</gene>
<sequence length="224" mass="24283">MMSALPKPRPCDQKWLAMQPTKNGRLCGQCDKEIYDFSAMSWAAIAQTQAQHGNALCGMYTPAQLAHWGQSPPPGACAKLAAATTLALGLSAIQAPAQTAAVTTAGLKLSGTVMTTSAKGKPEPLPFASVYLLATNQGVLTDEKGHYELSIPADLNSNDSTFVVFISLGFSKVQWAIPRQSQGQLEHDAFLTIDHSFVGFSIRKPTLMEQVKWSLKRWFGRKEE</sequence>
<proteinExistence type="predicted"/>
<dbReference type="EMBL" id="BAABGZ010000018">
    <property type="protein sequence ID" value="GAA4355779.1"/>
    <property type="molecule type" value="Genomic_DNA"/>
</dbReference>
<evidence type="ECO:0000313" key="2">
    <source>
        <dbReference type="Proteomes" id="UP001501153"/>
    </source>
</evidence>
<organism evidence="1 2">
    <name type="scientific">Hymenobacter saemangeumensis</name>
    <dbReference type="NCBI Taxonomy" id="1084522"/>
    <lineage>
        <taxon>Bacteria</taxon>
        <taxon>Pseudomonadati</taxon>
        <taxon>Bacteroidota</taxon>
        <taxon>Cytophagia</taxon>
        <taxon>Cytophagales</taxon>
        <taxon>Hymenobacteraceae</taxon>
        <taxon>Hymenobacter</taxon>
    </lineage>
</organism>